<name>A0ABQ5S041_9CHLO</name>
<comment type="caution">
    <text evidence="2">The sequence shown here is derived from an EMBL/GenBank/DDBJ whole genome shotgun (WGS) entry which is preliminary data.</text>
</comment>
<evidence type="ECO:0000313" key="2">
    <source>
        <dbReference type="EMBL" id="GLI62662.1"/>
    </source>
</evidence>
<evidence type="ECO:0000313" key="3">
    <source>
        <dbReference type="Proteomes" id="UP001165090"/>
    </source>
</evidence>
<sequence>MARRWQEATWIESLDHLPGLNLMEKARARVIILSKPREDRELYLEGTYAEAAATIKALLKETRVGSFNPGPVSLPGGSGSTASRPAATPTASASIEANPVPRLDPVSATVLPIATKTNGGTCTAAAMTITSTNNTRSSSDGADDADPASSTAFKMGAINAEALSRVTAGPCATSRSLTNSKTPPAVAAIPSIVPFAEARPTGAPPARNSNLSTTSSGLRVRWANDQNSPPNPPQTHPSEIRHDCIAEDRSPSPPPSVPWWRSADPGASSMVGYKGCKGLDFASPSTSSSSSTTSSPRQSTAALNLAIYSLRTGISEAYDAVSRVRLNQPPIIFHSAADGTSQFGNAAQQQHRHQEHRKQLCKHYQTQEQKAIATACCGSPFAPAGAYNLAH</sequence>
<proteinExistence type="predicted"/>
<evidence type="ECO:0000256" key="1">
    <source>
        <dbReference type="SAM" id="MobiDB-lite"/>
    </source>
</evidence>
<accession>A0ABQ5S041</accession>
<dbReference type="Proteomes" id="UP001165090">
    <property type="component" value="Unassembled WGS sequence"/>
</dbReference>
<reference evidence="2 3" key="1">
    <citation type="journal article" date="2023" name="IScience">
        <title>Expanded male sex-determining region conserved during the evolution of homothallism in the green alga Volvox.</title>
        <authorList>
            <person name="Yamamoto K."/>
            <person name="Matsuzaki R."/>
            <person name="Mahakham W."/>
            <person name="Heman W."/>
            <person name="Sekimoto H."/>
            <person name="Kawachi M."/>
            <person name="Minakuchi Y."/>
            <person name="Toyoda A."/>
            <person name="Nozaki H."/>
        </authorList>
    </citation>
    <scope>NUCLEOTIDE SEQUENCE [LARGE SCALE GENOMIC DNA]</scope>
    <source>
        <strain evidence="2 3">NIES-4468</strain>
    </source>
</reference>
<organism evidence="2 3">
    <name type="scientific">Volvox africanus</name>
    <dbReference type="NCBI Taxonomy" id="51714"/>
    <lineage>
        <taxon>Eukaryota</taxon>
        <taxon>Viridiplantae</taxon>
        <taxon>Chlorophyta</taxon>
        <taxon>core chlorophytes</taxon>
        <taxon>Chlorophyceae</taxon>
        <taxon>CS clade</taxon>
        <taxon>Chlamydomonadales</taxon>
        <taxon>Volvocaceae</taxon>
        <taxon>Volvox</taxon>
    </lineage>
</organism>
<feature type="region of interest" description="Disordered" evidence="1">
    <location>
        <begin position="67"/>
        <end position="100"/>
    </location>
</feature>
<keyword evidence="3" id="KW-1185">Reference proteome</keyword>
<gene>
    <name evidence="2" type="ORF">VaNZ11_005337</name>
</gene>
<dbReference type="EMBL" id="BSDZ01000013">
    <property type="protein sequence ID" value="GLI62662.1"/>
    <property type="molecule type" value="Genomic_DNA"/>
</dbReference>
<feature type="non-terminal residue" evidence="2">
    <location>
        <position position="391"/>
    </location>
</feature>
<feature type="compositionally biased region" description="Low complexity" evidence="1">
    <location>
        <begin position="69"/>
        <end position="94"/>
    </location>
</feature>
<protein>
    <submittedName>
        <fullName evidence="2">Uncharacterized protein</fullName>
    </submittedName>
</protein>